<keyword evidence="7 11" id="KW-0418">Kinase</keyword>
<dbReference type="SUPFAM" id="SSF52540">
    <property type="entry name" value="P-loop containing nucleoside triphosphate hydrolases"/>
    <property type="match status" value="1"/>
</dbReference>
<dbReference type="GO" id="GO:0005524">
    <property type="term" value="F:ATP binding"/>
    <property type="evidence" value="ECO:0007669"/>
    <property type="project" value="UniProtKB-UniRule"/>
</dbReference>
<dbReference type="InterPro" id="IPR027417">
    <property type="entry name" value="P-loop_NTPase"/>
</dbReference>
<dbReference type="GO" id="GO:0009073">
    <property type="term" value="P:aromatic amino acid family biosynthetic process"/>
    <property type="evidence" value="ECO:0007669"/>
    <property type="project" value="UniProtKB-KW"/>
</dbReference>
<feature type="binding site" evidence="11">
    <location>
        <position position="117"/>
    </location>
    <ligand>
        <name>ATP</name>
        <dbReference type="ChEBI" id="CHEBI:30616"/>
    </ligand>
</feature>
<keyword evidence="11" id="KW-0460">Magnesium</keyword>
<dbReference type="PANTHER" id="PTHR21087">
    <property type="entry name" value="SHIKIMATE KINASE"/>
    <property type="match status" value="1"/>
</dbReference>
<comment type="caution">
    <text evidence="11">Lacks conserved residue(s) required for the propagation of feature annotation.</text>
</comment>
<comment type="catalytic activity">
    <reaction evidence="10 11">
        <text>shikimate + ATP = 3-phosphoshikimate + ADP + H(+)</text>
        <dbReference type="Rhea" id="RHEA:13121"/>
        <dbReference type="ChEBI" id="CHEBI:15378"/>
        <dbReference type="ChEBI" id="CHEBI:30616"/>
        <dbReference type="ChEBI" id="CHEBI:36208"/>
        <dbReference type="ChEBI" id="CHEBI:145989"/>
        <dbReference type="ChEBI" id="CHEBI:456216"/>
        <dbReference type="EC" id="2.7.1.71"/>
    </reaction>
</comment>
<dbReference type="GO" id="GO:0000287">
    <property type="term" value="F:magnesium ion binding"/>
    <property type="evidence" value="ECO:0007669"/>
    <property type="project" value="UniProtKB-UniRule"/>
</dbReference>
<evidence type="ECO:0000256" key="3">
    <source>
        <dbReference type="ARBA" id="ARBA00012154"/>
    </source>
</evidence>
<dbReference type="PANTHER" id="PTHR21087:SF16">
    <property type="entry name" value="SHIKIMATE KINASE 1, CHLOROPLASTIC"/>
    <property type="match status" value="1"/>
</dbReference>
<comment type="cofactor">
    <cofactor evidence="11">
        <name>Mg(2+)</name>
        <dbReference type="ChEBI" id="CHEBI:18420"/>
    </cofactor>
    <text evidence="11">Binds 1 Mg(2+) ion per subunit.</text>
</comment>
<dbReference type="HAMAP" id="MF_00109">
    <property type="entry name" value="Shikimate_kinase"/>
    <property type="match status" value="1"/>
</dbReference>
<accession>A0A2G3DW37</accession>
<evidence type="ECO:0000313" key="12">
    <source>
        <dbReference type="EMBL" id="PHU35239.1"/>
    </source>
</evidence>
<dbReference type="InterPro" id="IPR023000">
    <property type="entry name" value="Shikimate_kinase_CS"/>
</dbReference>
<dbReference type="EC" id="2.7.1.71" evidence="3 11"/>
<comment type="similarity">
    <text evidence="2 11">Belongs to the shikimate kinase family.</text>
</comment>
<comment type="function">
    <text evidence="11">Catalyzes the specific phosphorylation of the 3-hydroxyl group of shikimic acid using ATP as a cosubstrate.</text>
</comment>
<protein>
    <recommendedName>
        <fullName evidence="3 11">Shikimate kinase</fullName>
        <shortName evidence="11">SK</shortName>
        <ecNumber evidence="3 11">2.7.1.71</ecNumber>
    </recommendedName>
</protein>
<feature type="binding site" evidence="11">
    <location>
        <begin position="11"/>
        <end position="16"/>
    </location>
    <ligand>
        <name>ATP</name>
        <dbReference type="ChEBI" id="CHEBI:30616"/>
    </ligand>
</feature>
<feature type="binding site" evidence="11">
    <location>
        <position position="79"/>
    </location>
    <ligand>
        <name>substrate</name>
    </ligand>
</feature>
<keyword evidence="8 11" id="KW-0067">ATP-binding</keyword>
<gene>
    <name evidence="11" type="primary">aroK</name>
    <name evidence="12" type="ORF">CSX01_07895</name>
</gene>
<evidence type="ECO:0000256" key="7">
    <source>
        <dbReference type="ARBA" id="ARBA00022777"/>
    </source>
</evidence>
<dbReference type="CDD" id="cd00464">
    <property type="entry name" value="SK"/>
    <property type="match status" value="1"/>
</dbReference>
<comment type="subunit">
    <text evidence="11">Monomer.</text>
</comment>
<dbReference type="Pfam" id="PF01202">
    <property type="entry name" value="SKI"/>
    <property type="match status" value="1"/>
</dbReference>
<dbReference type="GO" id="GO:0004765">
    <property type="term" value="F:shikimate kinase activity"/>
    <property type="evidence" value="ECO:0007669"/>
    <property type="project" value="UniProtKB-UniRule"/>
</dbReference>
<evidence type="ECO:0000256" key="4">
    <source>
        <dbReference type="ARBA" id="ARBA00022605"/>
    </source>
</evidence>
<evidence type="ECO:0000256" key="10">
    <source>
        <dbReference type="ARBA" id="ARBA00048567"/>
    </source>
</evidence>
<feature type="binding site" evidence="11">
    <location>
        <position position="57"/>
    </location>
    <ligand>
        <name>substrate</name>
    </ligand>
</feature>
<dbReference type="PRINTS" id="PR01100">
    <property type="entry name" value="SHIKIMTKNASE"/>
</dbReference>
<evidence type="ECO:0000256" key="5">
    <source>
        <dbReference type="ARBA" id="ARBA00022679"/>
    </source>
</evidence>
<dbReference type="AlphaFoldDB" id="A0A2G3DW37"/>
<keyword evidence="11" id="KW-0963">Cytoplasm</keyword>
<organism evidence="12 13">
    <name type="scientific">Pseudobutyrivibrio ruminis</name>
    <dbReference type="NCBI Taxonomy" id="46206"/>
    <lineage>
        <taxon>Bacteria</taxon>
        <taxon>Bacillati</taxon>
        <taxon>Bacillota</taxon>
        <taxon>Clostridia</taxon>
        <taxon>Lachnospirales</taxon>
        <taxon>Lachnospiraceae</taxon>
        <taxon>Pseudobutyrivibrio</taxon>
    </lineage>
</organism>
<evidence type="ECO:0000256" key="8">
    <source>
        <dbReference type="ARBA" id="ARBA00022840"/>
    </source>
</evidence>
<dbReference type="GO" id="GO:0005829">
    <property type="term" value="C:cytosol"/>
    <property type="evidence" value="ECO:0007669"/>
    <property type="project" value="TreeGrafter"/>
</dbReference>
<evidence type="ECO:0000256" key="6">
    <source>
        <dbReference type="ARBA" id="ARBA00022741"/>
    </source>
</evidence>
<evidence type="ECO:0000256" key="2">
    <source>
        <dbReference type="ARBA" id="ARBA00006997"/>
    </source>
</evidence>
<reference evidence="12 13" key="1">
    <citation type="submission" date="2017-10" db="EMBL/GenBank/DDBJ databases">
        <title>Resolving the taxonomy of Roseburia spp., Eubacterium rectale and Agathobacter spp. through phylogenomic analysis.</title>
        <authorList>
            <person name="Sheridan P.O."/>
            <person name="Walker A.W."/>
            <person name="Duncan S.H."/>
            <person name="Scott K.P."/>
            <person name="Toole P.W.O."/>
            <person name="Luis P."/>
            <person name="Flint H.J."/>
        </authorList>
    </citation>
    <scope>NUCLEOTIDE SEQUENCE [LARGE SCALE GENOMIC DNA]</scope>
    <source>
        <strain evidence="12 13">JK626</strain>
    </source>
</reference>
<keyword evidence="5 11" id="KW-0808">Transferase</keyword>
<dbReference type="PROSITE" id="PS01128">
    <property type="entry name" value="SHIKIMATE_KINASE"/>
    <property type="match status" value="1"/>
</dbReference>
<comment type="caution">
    <text evidence="12">The sequence shown here is derived from an EMBL/GenBank/DDBJ whole genome shotgun (WGS) entry which is preliminary data.</text>
</comment>
<feature type="binding site" evidence="11">
    <location>
        <position position="135"/>
    </location>
    <ligand>
        <name>substrate</name>
    </ligand>
</feature>
<proteinExistence type="inferred from homology"/>
<dbReference type="Proteomes" id="UP000225889">
    <property type="component" value="Unassembled WGS sequence"/>
</dbReference>
<feature type="binding site" evidence="11">
    <location>
        <position position="15"/>
    </location>
    <ligand>
        <name>Mg(2+)</name>
        <dbReference type="ChEBI" id="CHEBI:18420"/>
    </ligand>
</feature>
<keyword evidence="6 11" id="KW-0547">Nucleotide-binding</keyword>
<evidence type="ECO:0000256" key="9">
    <source>
        <dbReference type="ARBA" id="ARBA00023141"/>
    </source>
</evidence>
<evidence type="ECO:0000313" key="13">
    <source>
        <dbReference type="Proteomes" id="UP000225889"/>
    </source>
</evidence>
<comment type="pathway">
    <text evidence="1 11">Metabolic intermediate biosynthesis; chorismate biosynthesis; chorismate from D-erythrose 4-phosphate and phosphoenolpyruvate: step 5/7.</text>
</comment>
<dbReference type="InterPro" id="IPR000623">
    <property type="entry name" value="Shikimate_kinase/TSH1"/>
</dbReference>
<sequence>MNNIYLVGFMGTGKSTVAKKLQRFLPFQVVEMDEAIERVEAMSIPEIFEKKGEDGFRNAESQLLSIIAKENNQIISCGGGIVLRQENVDTMKNSGTVVRLDATPEVIFDRVNRNDKRPLVKGKTLEDIKKMISDREEAYKNAADITVDASTLNVDEVTSEIVKQLALAGRLN</sequence>
<evidence type="ECO:0000256" key="1">
    <source>
        <dbReference type="ARBA" id="ARBA00004842"/>
    </source>
</evidence>
<keyword evidence="11" id="KW-0479">Metal-binding</keyword>
<keyword evidence="9 11" id="KW-0057">Aromatic amino acid biosynthesis</keyword>
<evidence type="ECO:0000256" key="11">
    <source>
        <dbReference type="HAMAP-Rule" id="MF_00109"/>
    </source>
</evidence>
<dbReference type="GO" id="GO:0009423">
    <property type="term" value="P:chorismate biosynthetic process"/>
    <property type="evidence" value="ECO:0007669"/>
    <property type="project" value="UniProtKB-UniRule"/>
</dbReference>
<dbReference type="GO" id="GO:0008652">
    <property type="term" value="P:amino acid biosynthetic process"/>
    <property type="evidence" value="ECO:0007669"/>
    <property type="project" value="UniProtKB-KW"/>
</dbReference>
<dbReference type="EMBL" id="PDYF01000011">
    <property type="protein sequence ID" value="PHU35239.1"/>
    <property type="molecule type" value="Genomic_DNA"/>
</dbReference>
<keyword evidence="4 11" id="KW-0028">Amino-acid biosynthesis</keyword>
<name>A0A2G3DW37_9FIRM</name>
<comment type="subcellular location">
    <subcellularLocation>
        <location evidence="11">Cytoplasm</location>
    </subcellularLocation>
</comment>
<dbReference type="RefSeq" id="WP_099391978.1">
    <property type="nucleotide sequence ID" value="NZ_PDYF01000011.1"/>
</dbReference>
<dbReference type="UniPathway" id="UPA00053">
    <property type="reaction ID" value="UER00088"/>
</dbReference>
<dbReference type="Gene3D" id="3.40.50.300">
    <property type="entry name" value="P-loop containing nucleotide triphosphate hydrolases"/>
    <property type="match status" value="1"/>
</dbReference>
<dbReference type="InterPro" id="IPR031322">
    <property type="entry name" value="Shikimate/glucono_kinase"/>
</dbReference>
<feature type="binding site" evidence="11">
    <location>
        <position position="33"/>
    </location>
    <ligand>
        <name>substrate</name>
    </ligand>
</feature>
<reference evidence="12 13" key="2">
    <citation type="submission" date="2017-10" db="EMBL/GenBank/DDBJ databases">
        <authorList>
            <person name="Banno H."/>
            <person name="Chua N.-H."/>
        </authorList>
    </citation>
    <scope>NUCLEOTIDE SEQUENCE [LARGE SCALE GENOMIC DNA]</scope>
    <source>
        <strain evidence="12 13">JK626</strain>
    </source>
</reference>